<keyword evidence="3" id="KW-1185">Reference proteome</keyword>
<dbReference type="STRING" id="36842.SAMN02194393_03330"/>
<dbReference type="Proteomes" id="UP000190285">
    <property type="component" value="Unassembled WGS sequence"/>
</dbReference>
<dbReference type="OrthoDB" id="1640349at2"/>
<evidence type="ECO:0000313" key="3">
    <source>
        <dbReference type="Proteomes" id="UP000190285"/>
    </source>
</evidence>
<accession>A0A1T5LUL3</accession>
<feature type="transmembrane region" description="Helical" evidence="1">
    <location>
        <begin position="91"/>
        <end position="111"/>
    </location>
</feature>
<dbReference type="EMBL" id="FUZT01000008">
    <property type="protein sequence ID" value="SKC79591.1"/>
    <property type="molecule type" value="Genomic_DNA"/>
</dbReference>
<name>A0A1T5LUL3_9FIRM</name>
<reference evidence="2 3" key="1">
    <citation type="submission" date="2017-02" db="EMBL/GenBank/DDBJ databases">
        <authorList>
            <person name="Peterson S.W."/>
        </authorList>
    </citation>
    <scope>NUCLEOTIDE SEQUENCE [LARGE SCALE GENOMIC DNA]</scope>
    <source>
        <strain evidence="2 3">M1</strain>
    </source>
</reference>
<dbReference type="NCBIfam" id="TIGR02876">
    <property type="entry name" value="spore_yqfD"/>
    <property type="match status" value="1"/>
</dbReference>
<keyword evidence="1" id="KW-0812">Transmembrane</keyword>
<keyword evidence="1" id="KW-1133">Transmembrane helix</keyword>
<organism evidence="2 3">
    <name type="scientific">Maledivibacter halophilus</name>
    <dbReference type="NCBI Taxonomy" id="36842"/>
    <lineage>
        <taxon>Bacteria</taxon>
        <taxon>Bacillati</taxon>
        <taxon>Bacillota</taxon>
        <taxon>Clostridia</taxon>
        <taxon>Peptostreptococcales</taxon>
        <taxon>Caminicellaceae</taxon>
        <taxon>Maledivibacter</taxon>
    </lineage>
</organism>
<proteinExistence type="predicted"/>
<dbReference type="PIRSF" id="PIRSF029895">
    <property type="entry name" value="SpoIV"/>
    <property type="match status" value="1"/>
</dbReference>
<keyword evidence="1" id="KW-0472">Membrane</keyword>
<dbReference type="Pfam" id="PF06898">
    <property type="entry name" value="YqfD"/>
    <property type="match status" value="1"/>
</dbReference>
<evidence type="ECO:0000313" key="2">
    <source>
        <dbReference type="EMBL" id="SKC79591.1"/>
    </source>
</evidence>
<dbReference type="InterPro" id="IPR010690">
    <property type="entry name" value="YqfD"/>
</dbReference>
<dbReference type="RefSeq" id="WP_079493131.1">
    <property type="nucleotide sequence ID" value="NZ_FUZT01000008.1"/>
</dbReference>
<sequence length="398" mass="46147">MLIIKILNFFRGYVVFKLEGLNLEKILNLAANQDIYLWDIRRINYTTIEGKTRAKGYKQLCKILKKTGCRGKIQLKVGYPFLIFRLKRKKIVAVGFIICLLLIIGITSFIWDIEIKGNINISKKDMLTTLGKSGVKTGVFKYSLNKTDIKNNLLINYEDLAWVGVEVEGTKIKIEVVEKEKDPNIINEETPCHIVAKKNGIVERIIARNGDAMVKKGDIVRQNQILISGKIEREEGILRLVHSSGEVYARTFYEKTKELPICEVTKVKTGRKHTKRIFKFGESSFTISKDEIPFDKYVIRARNKSLAKWRKIEIPVEFVIEEYFEIIEKKRKVPEDILKKSIKDFLMVNLTKEIPEDAQIVKQTIDYRKNGSNLWGRLTIEVIESIGTRQRFEIQEEE</sequence>
<dbReference type="AlphaFoldDB" id="A0A1T5LUL3"/>
<gene>
    <name evidence="2" type="ORF">SAMN02194393_03330</name>
</gene>
<evidence type="ECO:0000256" key="1">
    <source>
        <dbReference type="SAM" id="Phobius"/>
    </source>
</evidence>
<protein>
    <submittedName>
        <fullName evidence="2">Similar to stage IV sporulation protein</fullName>
    </submittedName>
</protein>